<feature type="domain" description="Carrier" evidence="5">
    <location>
        <begin position="533"/>
        <end position="607"/>
    </location>
</feature>
<evidence type="ECO:0000256" key="4">
    <source>
        <dbReference type="SAM" id="MobiDB-lite"/>
    </source>
</evidence>
<dbReference type="EMBL" id="AP023359">
    <property type="protein sequence ID" value="BCJ69493.1"/>
    <property type="molecule type" value="Genomic_DNA"/>
</dbReference>
<dbReference type="Gene3D" id="3.30.300.30">
    <property type="match status" value="2"/>
</dbReference>
<dbReference type="InterPro" id="IPR000873">
    <property type="entry name" value="AMP-dep_synth/lig_dom"/>
</dbReference>
<evidence type="ECO:0000259" key="5">
    <source>
        <dbReference type="PROSITE" id="PS50075"/>
    </source>
</evidence>
<evidence type="ECO:0000313" key="6">
    <source>
        <dbReference type="EMBL" id="BCJ69493.1"/>
    </source>
</evidence>
<evidence type="ECO:0000313" key="7">
    <source>
        <dbReference type="Proteomes" id="UP000680866"/>
    </source>
</evidence>
<dbReference type="InterPro" id="IPR025110">
    <property type="entry name" value="AMP-bd_C"/>
</dbReference>
<dbReference type="Gene3D" id="3.40.50.980">
    <property type="match status" value="2"/>
</dbReference>
<dbReference type="GO" id="GO:0043041">
    <property type="term" value="P:amino acid activation for nonribosomal peptide biosynthetic process"/>
    <property type="evidence" value="ECO:0007669"/>
    <property type="project" value="TreeGrafter"/>
</dbReference>
<dbReference type="FunFam" id="3.40.50.12780:FF:000012">
    <property type="entry name" value="Non-ribosomal peptide synthetase"/>
    <property type="match status" value="1"/>
</dbReference>
<dbReference type="FunFam" id="2.30.38.10:FF:000001">
    <property type="entry name" value="Non-ribosomal peptide synthetase PvdI"/>
    <property type="match status" value="2"/>
</dbReference>
<dbReference type="SUPFAM" id="SSF56801">
    <property type="entry name" value="Acetyl-CoA synthetase-like"/>
    <property type="match status" value="2"/>
</dbReference>
<dbReference type="GO" id="GO:0005737">
    <property type="term" value="C:cytoplasm"/>
    <property type="evidence" value="ECO:0007669"/>
    <property type="project" value="TreeGrafter"/>
</dbReference>
<feature type="domain" description="Carrier" evidence="5">
    <location>
        <begin position="1593"/>
        <end position="1668"/>
    </location>
</feature>
<dbReference type="SUPFAM" id="SSF47336">
    <property type="entry name" value="ACP-like"/>
    <property type="match status" value="2"/>
</dbReference>
<dbReference type="InterPro" id="IPR020806">
    <property type="entry name" value="PKS_PP-bd"/>
</dbReference>
<dbReference type="GO" id="GO:0044550">
    <property type="term" value="P:secondary metabolite biosynthetic process"/>
    <property type="evidence" value="ECO:0007669"/>
    <property type="project" value="UniProtKB-ARBA"/>
</dbReference>
<dbReference type="InterPro" id="IPR029058">
    <property type="entry name" value="AB_hydrolase_fold"/>
</dbReference>
<keyword evidence="3" id="KW-0597">Phosphoprotein</keyword>
<proteinExistence type="predicted"/>
<dbReference type="InterPro" id="IPR010071">
    <property type="entry name" value="AA_adenyl_dom"/>
</dbReference>
<dbReference type="PANTHER" id="PTHR45527">
    <property type="entry name" value="NONRIBOSOMAL PEPTIDE SYNTHETASE"/>
    <property type="match status" value="1"/>
</dbReference>
<protein>
    <recommendedName>
        <fullName evidence="5">Carrier domain-containing protein</fullName>
    </recommendedName>
</protein>
<dbReference type="Proteomes" id="UP000680866">
    <property type="component" value="Chromosome"/>
</dbReference>
<dbReference type="FunFam" id="1.10.1200.10:FF:000016">
    <property type="entry name" value="Non-ribosomal peptide synthase"/>
    <property type="match status" value="1"/>
</dbReference>
<dbReference type="Gene3D" id="3.40.50.12780">
    <property type="entry name" value="N-terminal domain of ligase-like"/>
    <property type="match status" value="1"/>
</dbReference>
<name>A0A810NDC1_9ACTN</name>
<dbReference type="Gene3D" id="1.10.1200.10">
    <property type="entry name" value="ACP-like"/>
    <property type="match status" value="1"/>
</dbReference>
<dbReference type="GO" id="GO:0003824">
    <property type="term" value="F:catalytic activity"/>
    <property type="evidence" value="ECO:0007669"/>
    <property type="project" value="InterPro"/>
</dbReference>
<dbReference type="InterPro" id="IPR023213">
    <property type="entry name" value="CAT-like_dom_sf"/>
</dbReference>
<evidence type="ECO:0000256" key="1">
    <source>
        <dbReference type="ARBA" id="ARBA00001957"/>
    </source>
</evidence>
<keyword evidence="7" id="KW-1185">Reference proteome</keyword>
<keyword evidence="2" id="KW-0596">Phosphopantetheine</keyword>
<dbReference type="FunFam" id="3.40.50.980:FF:000001">
    <property type="entry name" value="Non-ribosomal peptide synthetase"/>
    <property type="match status" value="1"/>
</dbReference>
<dbReference type="Gene3D" id="2.30.38.10">
    <property type="entry name" value="Luciferase, Domain 3"/>
    <property type="match status" value="1"/>
</dbReference>
<evidence type="ECO:0000256" key="3">
    <source>
        <dbReference type="ARBA" id="ARBA00022553"/>
    </source>
</evidence>
<comment type="cofactor">
    <cofactor evidence="1">
        <name>pantetheine 4'-phosphate</name>
        <dbReference type="ChEBI" id="CHEBI:47942"/>
    </cofactor>
</comment>
<dbReference type="InterPro" id="IPR036736">
    <property type="entry name" value="ACP-like_sf"/>
</dbReference>
<dbReference type="PROSITE" id="PS50075">
    <property type="entry name" value="CARRIER"/>
    <property type="match status" value="2"/>
</dbReference>
<evidence type="ECO:0000256" key="2">
    <source>
        <dbReference type="ARBA" id="ARBA00022450"/>
    </source>
</evidence>
<dbReference type="SUPFAM" id="SSF52777">
    <property type="entry name" value="CoA-dependent acyltransferases"/>
    <property type="match status" value="2"/>
</dbReference>
<dbReference type="FunFam" id="3.30.300.30:FF:000010">
    <property type="entry name" value="Enterobactin synthetase component F"/>
    <property type="match status" value="1"/>
</dbReference>
<dbReference type="CDD" id="cd19544">
    <property type="entry name" value="E-C_NRPS"/>
    <property type="match status" value="1"/>
</dbReference>
<dbReference type="InterPro" id="IPR042099">
    <property type="entry name" value="ANL_N_sf"/>
</dbReference>
<dbReference type="CDD" id="cd05930">
    <property type="entry name" value="A_NRPS"/>
    <property type="match status" value="2"/>
</dbReference>
<feature type="region of interest" description="Disordered" evidence="4">
    <location>
        <begin position="1574"/>
        <end position="1596"/>
    </location>
</feature>
<dbReference type="InterPro" id="IPR020845">
    <property type="entry name" value="AMP-binding_CS"/>
</dbReference>
<dbReference type="GO" id="GO:0008610">
    <property type="term" value="P:lipid biosynthetic process"/>
    <property type="evidence" value="ECO:0007669"/>
    <property type="project" value="UniProtKB-ARBA"/>
</dbReference>
<dbReference type="Gene3D" id="3.40.50.1820">
    <property type="entry name" value="alpha/beta hydrolase"/>
    <property type="match status" value="1"/>
</dbReference>
<dbReference type="NCBIfam" id="TIGR01733">
    <property type="entry name" value="AA-adenyl-dom"/>
    <property type="match status" value="2"/>
</dbReference>
<reference evidence="6" key="1">
    <citation type="submission" date="2020-08" db="EMBL/GenBank/DDBJ databases">
        <title>Whole genome shotgun sequence of Polymorphospora rubra NBRC 101157.</title>
        <authorList>
            <person name="Komaki H."/>
            <person name="Tamura T."/>
        </authorList>
    </citation>
    <scope>NUCLEOTIDE SEQUENCE</scope>
    <source>
        <strain evidence="6">NBRC 101157</strain>
    </source>
</reference>
<dbReference type="KEGG" id="pry:Prubr_65140"/>
<dbReference type="GO" id="GO:0031177">
    <property type="term" value="F:phosphopantetheine binding"/>
    <property type="evidence" value="ECO:0007669"/>
    <property type="project" value="InterPro"/>
</dbReference>
<dbReference type="Pfam" id="PF13193">
    <property type="entry name" value="AMP-binding_C"/>
    <property type="match status" value="2"/>
</dbReference>
<sequence>MGLRGRLLGAVDLFDADTVQVLAERLVRVIDAIAQAPEARVSTVDVLEAGERDQVLHGFNDTFAVVSGSTVVDRFEWWVRERPGALAVVCDGVEVTYGELDRGARRVAGHLRASGVGAEDVVGLRLPRGADMVAAILGVWRVGAAYVPLDGQLPQARLDFMAADSGAVVVLDHVDFPDVGEVGRSVVAGQLAYVIYTSGSTGVPKGVAVTHAAVANMAAALSPYLGAGPESRVLQFVSFSFDASVLDVAVTLSTGGALVVATGEQRNDPGALTRLVVEQRVTAASVVPSLLGVLDVGGWAGVLWMVVGSESLSASLAEVWSAGRCLRHAYGPTESTVIVASAEMRAGLSVVPIGGPEANSRLFVLDEWLQPVPVGVVGEVYVAGVQLARGYLGRPGLTAERFVACPWGVGERMYRTGDRARWTVDGQLVFAGRADDQVKVRGFRVELGEVEAVLLRQVGVRQAVVVVRDGRLVAYVSGEVDSGVVRESVGRVLPEYMVPAVVMVVDGLPLNANGKLDRAGLPVPVFVGGEGRGPATVQEELLCAGFAHVLGVERVGVDDDFFALGGHSLLVVALVEWLRGRGVSVPVRALFRSPTPARLAVLVGPGEVVVPPNLIPVGAEFISAEMVPLAGLSDEQLAVVVGQVPGGAANVADVYPLAPLQEGILFHHRLAEDGDNAYVFPTVFGLSSRDEVEAFLAALDRIVERHDIYRTAFVWEGLPEPVQVVARRVSLPVREVVLVSGDDEGAVAELVAVAGSVLDVGRAPLMDVHVGRAPGGSWLVVLRVHHLVQDHATQEVLRAELNALLAGDEASLPVPLPFRSFVAQARLGVPRSEHERYFAGLLGDVSETTAPFGLLDVHGDGRGVVGSRLVVESGLAARVREVARSSGVSAATVFHVAWARVLAVVSGREDVVFGTVLFGRLGAGAGSDRVPGLFINTLPVRVGVGGVSVGAGVGLVRDQLAELMVHEHAPLSVAQQVSGLPGGVPLFTSIFNYRHNRKSAAGEHRSQVKMLLSRDVSNYPLAVAVDDLGDGFTLVVDAVSEVDGDALCTMLHTALGNLVTALETDPGVPLPSIAVLDPGTRHQVVAAWNDTATPPPSADVVALVAEQARRNPGAVAVVAGDEQLTYRDLEQRVNRLARVLIERGVRTESVVAVCLPRRLDLVVSLLAVLRAGAAYLPVDPTLPAERITAMLEDSGARLAVAAGTVLPESVETLSPQVPYQIGADDAPAVATQPGNAAYVIFTSGSTGRPKGVVISRLALGNFLADMGRRFPLDAADRLLAVTTVGFDIAGLELFLPLMHGAQLVLADRDTVQDPAALLAAVSRQGITVLQATPGLWQAVLDAGDEPLRSVRALVGGEALPAALATALRERTASVTNLYGPTEATIWATAGGVEHIPAAGPPIGRPIANTSAYVLDRRLEPVPAGAAGELYLGGVQLARGYAGRPGLTAERFVASPFVPGERMYRTGDQARWSRAGELEYLGRTDDQIKIRGFRIEPGEVQAVLSEHPSVVRAAVLAREDTPGNVRLVAYIVAAATGIGDLAAELRAHAAARLPHYMIPAAVVLLERLPQTPNGKLDRKALPAPDVSAAPAGRPPSTPQEGIICSAYATVLGVGEVGVDADFFALGGHSLLATRLVSELRAGLGVELPIRAIFAHPTPAALAAWIADHGKPQQKARPALRPMREQKESA</sequence>
<dbReference type="InterPro" id="IPR006162">
    <property type="entry name" value="Ppantetheine_attach_site"/>
</dbReference>
<organism evidence="6 7">
    <name type="scientific">Polymorphospora rubra</name>
    <dbReference type="NCBI Taxonomy" id="338584"/>
    <lineage>
        <taxon>Bacteria</taxon>
        <taxon>Bacillati</taxon>
        <taxon>Actinomycetota</taxon>
        <taxon>Actinomycetes</taxon>
        <taxon>Micromonosporales</taxon>
        <taxon>Micromonosporaceae</taxon>
        <taxon>Polymorphospora</taxon>
    </lineage>
</organism>
<dbReference type="InterPro" id="IPR045851">
    <property type="entry name" value="AMP-bd_C_sf"/>
</dbReference>
<dbReference type="PANTHER" id="PTHR45527:SF1">
    <property type="entry name" value="FATTY ACID SYNTHASE"/>
    <property type="match status" value="1"/>
</dbReference>
<dbReference type="Gene3D" id="3.30.559.10">
    <property type="entry name" value="Chloramphenicol acetyltransferase-like domain"/>
    <property type="match status" value="1"/>
</dbReference>
<gene>
    <name evidence="6" type="ORF">Prubr_65140</name>
</gene>
<accession>A0A810NDC1</accession>
<dbReference type="SMART" id="SM00823">
    <property type="entry name" value="PKS_PP"/>
    <property type="match status" value="2"/>
</dbReference>
<dbReference type="Pfam" id="PF00668">
    <property type="entry name" value="Condensation"/>
    <property type="match status" value="1"/>
</dbReference>
<dbReference type="Gene3D" id="3.30.559.30">
    <property type="entry name" value="Nonribosomal peptide synthetase, condensation domain"/>
    <property type="match status" value="2"/>
</dbReference>
<dbReference type="Pfam" id="PF00501">
    <property type="entry name" value="AMP-binding"/>
    <property type="match status" value="3"/>
</dbReference>
<dbReference type="InterPro" id="IPR009081">
    <property type="entry name" value="PP-bd_ACP"/>
</dbReference>
<dbReference type="GO" id="GO:0072330">
    <property type="term" value="P:monocarboxylic acid biosynthetic process"/>
    <property type="evidence" value="ECO:0007669"/>
    <property type="project" value="UniProtKB-ARBA"/>
</dbReference>
<dbReference type="PROSITE" id="PS00012">
    <property type="entry name" value="PHOSPHOPANTETHEINE"/>
    <property type="match status" value="2"/>
</dbReference>
<dbReference type="PROSITE" id="PS00455">
    <property type="entry name" value="AMP_BINDING"/>
    <property type="match status" value="2"/>
</dbReference>
<dbReference type="Pfam" id="PF00550">
    <property type="entry name" value="PP-binding"/>
    <property type="match status" value="2"/>
</dbReference>
<dbReference type="InterPro" id="IPR001242">
    <property type="entry name" value="Condensation_dom"/>
</dbReference>